<dbReference type="Pfam" id="PF00096">
    <property type="entry name" value="zf-C2H2"/>
    <property type="match status" value="1"/>
</dbReference>
<accession>A0ABY7G573</accession>
<evidence type="ECO:0000256" key="6">
    <source>
        <dbReference type="ARBA" id="ARBA00023242"/>
    </source>
</evidence>
<gene>
    <name evidence="9" type="ORF">MAR_002878</name>
</gene>
<evidence type="ECO:0000256" key="1">
    <source>
        <dbReference type="ARBA" id="ARBA00004123"/>
    </source>
</evidence>
<dbReference type="SUPFAM" id="SSF48239">
    <property type="entry name" value="Terpenoid cyclases/Protein prenyltransferases"/>
    <property type="match status" value="1"/>
</dbReference>
<evidence type="ECO:0000259" key="8">
    <source>
        <dbReference type="PROSITE" id="PS50157"/>
    </source>
</evidence>
<proteinExistence type="predicted"/>
<reference evidence="9" key="1">
    <citation type="submission" date="2022-11" db="EMBL/GenBank/DDBJ databases">
        <title>Centuries of genome instability and evolution in soft-shell clam transmissible cancer (bioRxiv).</title>
        <authorList>
            <person name="Hart S.F.M."/>
            <person name="Yonemitsu M.A."/>
            <person name="Giersch R.M."/>
            <person name="Beal B.F."/>
            <person name="Arriagada G."/>
            <person name="Davis B.W."/>
            <person name="Ostrander E.A."/>
            <person name="Goff S.P."/>
            <person name="Metzger M.J."/>
        </authorList>
    </citation>
    <scope>NUCLEOTIDE SEQUENCE</scope>
    <source>
        <strain evidence="9">MELC-2E11</strain>
        <tissue evidence="9">Siphon/mantle</tissue>
    </source>
</reference>
<organism evidence="9 10">
    <name type="scientific">Mya arenaria</name>
    <name type="common">Soft-shell clam</name>
    <dbReference type="NCBI Taxonomy" id="6604"/>
    <lineage>
        <taxon>Eukaryota</taxon>
        <taxon>Metazoa</taxon>
        <taxon>Spiralia</taxon>
        <taxon>Lophotrochozoa</taxon>
        <taxon>Mollusca</taxon>
        <taxon>Bivalvia</taxon>
        <taxon>Autobranchia</taxon>
        <taxon>Heteroconchia</taxon>
        <taxon>Euheterodonta</taxon>
        <taxon>Imparidentia</taxon>
        <taxon>Neoheterodontei</taxon>
        <taxon>Myida</taxon>
        <taxon>Myoidea</taxon>
        <taxon>Myidae</taxon>
        <taxon>Mya</taxon>
    </lineage>
</organism>
<protein>
    <submittedName>
        <fullName evidence="9">ZNF45-like protein</fullName>
    </submittedName>
</protein>
<dbReference type="Proteomes" id="UP001164746">
    <property type="component" value="Chromosome 16"/>
</dbReference>
<evidence type="ECO:0000313" key="9">
    <source>
        <dbReference type="EMBL" id="WAR29310.1"/>
    </source>
</evidence>
<evidence type="ECO:0000256" key="4">
    <source>
        <dbReference type="ARBA" id="ARBA00022771"/>
    </source>
</evidence>
<evidence type="ECO:0000256" key="2">
    <source>
        <dbReference type="ARBA" id="ARBA00022723"/>
    </source>
</evidence>
<keyword evidence="4 7" id="KW-0863">Zinc-finger</keyword>
<sequence>MYMFASNTYTGDKTYWQHSQRVNKRVDSRAAQSRAPSRDIEATSYALLTYTELGKLSEGRKVVNWLVSQRNPSGGFASTQVPSNIPSIDIYAAGEGVVVVDFNRWTGQTPSGMLLMEVERPTACEKFARVRGCQNGSLGPCGEKPSMPCDDWRWSIHMELHTGEEPYKCEIYMDMHTPADKPRKVNGAKFHRKSDLKGHMKIKSGKKPYKCEICDAAFSKKSNLQPHIRGHTGEKPYKCEREA</sequence>
<keyword evidence="5" id="KW-0862">Zinc</keyword>
<feature type="domain" description="C2H2-type" evidence="8">
    <location>
        <begin position="209"/>
        <end position="236"/>
    </location>
</feature>
<evidence type="ECO:0000256" key="5">
    <source>
        <dbReference type="ARBA" id="ARBA00022833"/>
    </source>
</evidence>
<keyword evidence="6" id="KW-0539">Nucleus</keyword>
<evidence type="ECO:0000313" key="10">
    <source>
        <dbReference type="Proteomes" id="UP001164746"/>
    </source>
</evidence>
<dbReference type="SUPFAM" id="SSF57667">
    <property type="entry name" value="beta-beta-alpha zinc fingers"/>
    <property type="match status" value="1"/>
</dbReference>
<dbReference type="InterPro" id="IPR011626">
    <property type="entry name" value="Alpha-macroglobulin_TED"/>
</dbReference>
<dbReference type="SMART" id="SM00355">
    <property type="entry name" value="ZnF_C2H2"/>
    <property type="match status" value="1"/>
</dbReference>
<keyword evidence="2" id="KW-0479">Metal-binding</keyword>
<dbReference type="InterPro" id="IPR036236">
    <property type="entry name" value="Znf_C2H2_sf"/>
</dbReference>
<dbReference type="PANTHER" id="PTHR24394">
    <property type="entry name" value="ZINC FINGER PROTEIN"/>
    <property type="match status" value="1"/>
</dbReference>
<evidence type="ECO:0000256" key="3">
    <source>
        <dbReference type="ARBA" id="ARBA00022737"/>
    </source>
</evidence>
<dbReference type="PANTHER" id="PTHR24394:SF29">
    <property type="entry name" value="MYONEURIN"/>
    <property type="match status" value="1"/>
</dbReference>
<dbReference type="PROSITE" id="PS00028">
    <property type="entry name" value="ZINC_FINGER_C2H2_1"/>
    <property type="match status" value="1"/>
</dbReference>
<keyword evidence="3" id="KW-0677">Repeat</keyword>
<comment type="subcellular location">
    <subcellularLocation>
        <location evidence="1">Nucleus</location>
    </subcellularLocation>
</comment>
<dbReference type="PROSITE" id="PS50157">
    <property type="entry name" value="ZINC_FINGER_C2H2_2"/>
    <property type="match status" value="1"/>
</dbReference>
<evidence type="ECO:0000256" key="7">
    <source>
        <dbReference type="PROSITE-ProRule" id="PRU00042"/>
    </source>
</evidence>
<name>A0ABY7G573_MYAAR</name>
<dbReference type="EMBL" id="CP111027">
    <property type="protein sequence ID" value="WAR29310.1"/>
    <property type="molecule type" value="Genomic_DNA"/>
</dbReference>
<dbReference type="InterPro" id="IPR008930">
    <property type="entry name" value="Terpenoid_cyclase/PrenylTrfase"/>
</dbReference>
<dbReference type="Gene3D" id="3.30.160.60">
    <property type="entry name" value="Classic Zinc Finger"/>
    <property type="match status" value="2"/>
</dbReference>
<dbReference type="Gene3D" id="1.50.10.20">
    <property type="match status" value="1"/>
</dbReference>
<dbReference type="InterPro" id="IPR013087">
    <property type="entry name" value="Znf_C2H2_type"/>
</dbReference>
<dbReference type="Pfam" id="PF07678">
    <property type="entry name" value="TED_complement"/>
    <property type="match status" value="1"/>
</dbReference>
<keyword evidence="10" id="KW-1185">Reference proteome</keyword>